<evidence type="ECO:0000256" key="1">
    <source>
        <dbReference type="SAM" id="Phobius"/>
    </source>
</evidence>
<keyword evidence="1" id="KW-0472">Membrane</keyword>
<sequence length="117" mass="13092">MAMAIIRGVAPSLALLAFTILLSKSYIIFLYFLARASRKLHEVATAAAWNTFSLFSLIKEKAKLFVVRISIPTLVVKGEDIAAQTIRGDMPFAEGFRMLSFSCLTSLLVWEYLLMIQ</sequence>
<dbReference type="EMBL" id="MF768985">
    <property type="protein sequence ID" value="ATU83574.1"/>
    <property type="molecule type" value="Genomic_DNA"/>
</dbReference>
<protein>
    <submittedName>
        <fullName evidence="2">ORF131</fullName>
    </submittedName>
</protein>
<proteinExistence type="predicted"/>
<accession>A0A2D3I5B4</accession>
<keyword evidence="1" id="KW-1133">Transmembrane helix</keyword>
<keyword evidence="1" id="KW-0812">Transmembrane</keyword>
<feature type="transmembrane region" description="Helical" evidence="1">
    <location>
        <begin position="12"/>
        <end position="34"/>
    </location>
</feature>
<evidence type="ECO:0000313" key="2">
    <source>
        <dbReference type="EMBL" id="ATU83574.1"/>
    </source>
</evidence>
<name>A0A2D3I5B4_9VIRU</name>
<dbReference type="Proteomes" id="UP000267516">
    <property type="component" value="Segment"/>
</dbReference>
<organism evidence="2">
    <name type="scientific">White spot syndrome virus</name>
    <dbReference type="NCBI Taxonomy" id="342409"/>
    <lineage>
        <taxon>Viruses</taxon>
        <taxon>Viruses incertae sedis</taxon>
        <taxon>Naldaviricetes</taxon>
        <taxon>Nimaviridae</taxon>
        <taxon>Whispovirus</taxon>
    </lineage>
</organism>
<reference evidence="2" key="1">
    <citation type="journal article" date="2018" name="Aquaculture">
        <title>Complete genome sequence of a white spot syndrome virus associated with a disease incursion in Australia.</title>
        <authorList>
            <person name="Oakey J."/>
            <person name="Smith C.S."/>
        </authorList>
    </citation>
    <scope>NUCLEOTIDE SEQUENCE [LARGE SCALE GENOMIC DNA]</scope>
    <source>
        <strain evidence="2">WSSV-AU</strain>
    </source>
</reference>